<evidence type="ECO:0000313" key="1">
    <source>
        <dbReference type="EMBL" id="AYM00335.1"/>
    </source>
</evidence>
<name>A0A3G1ZKZ2_BPPHH</name>
<reference evidence="1 2" key="1">
    <citation type="journal article" date="2018" name="Genes (Basel)">
        <title>Complete Genome Sequence of the Model Halovirus PhiH1 (PhiH1).</title>
        <authorList>
            <person name="Dyall-Smith M."/>
            <person name="Pfeifer F."/>
            <person name="Witte A."/>
            <person name="Oesterhelt D."/>
            <person name="Pfeiffer F."/>
        </authorList>
    </citation>
    <scope>NUCLEOTIDE SEQUENCE [LARGE SCALE GENOMIC DNA]</scope>
    <source>
        <strain evidence="1">Variant phiH1</strain>
    </source>
</reference>
<sequence>MSTNPESNEQGTLLECKYPDCDEFGRVWEFQEKYCSNRCNVRHDGREALASLMYDHCRCFTCFRELKTLNPPKPEFEFDEDGYGWTMEDGEPTLERYSQEVTRTAAVGFQFLTQYATKGEKQIANHVGWGTICDHCGNTNHTVHDPTLTDHEDIDRLVQLLLADDDVDIDPGAVHREYESTGDIDLAVGRALQ</sequence>
<dbReference type="EMBL" id="MK002701">
    <property type="protein sequence ID" value="AYM00335.1"/>
    <property type="molecule type" value="Genomic_DNA"/>
</dbReference>
<organism evidence="1 2">
    <name type="scientific">Halobacterium phage phiH</name>
    <name type="common">Bacteriophage phi-H</name>
    <dbReference type="NCBI Taxonomy" id="169684"/>
    <lineage>
        <taxon>Viruses</taxon>
        <taxon>Duplodnaviria</taxon>
        <taxon>Heunggongvirae</taxon>
        <taxon>Uroviricota</taxon>
        <taxon>Caudoviricetes</taxon>
        <taxon>Vertoviridae</taxon>
        <taxon>Myohalovirus</taxon>
        <taxon>Myohalovirus spontanei</taxon>
        <taxon>Myohalovirus phiH</taxon>
    </lineage>
</organism>
<proteinExistence type="predicted"/>
<organismHost>
    <name type="scientific">Halobacterium salinarum</name>
    <name type="common">Halobacterium halobium</name>
    <dbReference type="NCBI Taxonomy" id="2242"/>
</organismHost>
<dbReference type="Proteomes" id="UP000277198">
    <property type="component" value="Segment"/>
</dbReference>
<evidence type="ECO:0000313" key="2">
    <source>
        <dbReference type="Proteomes" id="UP000277198"/>
    </source>
</evidence>
<accession>A0A3G1ZKZ2</accession>
<gene>
    <name evidence="1" type="ORF">PhiH1_445</name>
</gene>
<protein>
    <submittedName>
        <fullName evidence="1">CxxC motif protein</fullName>
    </submittedName>
</protein>
<keyword evidence="2" id="KW-1185">Reference proteome</keyword>